<dbReference type="EMBL" id="RQTK01001468">
    <property type="protein sequence ID" value="RUS70193.1"/>
    <property type="molecule type" value="Genomic_DNA"/>
</dbReference>
<comment type="caution">
    <text evidence="3">The sequence shown here is derived from an EMBL/GenBank/DDBJ whole genome shotgun (WGS) entry which is preliminary data.</text>
</comment>
<reference evidence="3 4" key="1">
    <citation type="submission" date="2019-01" db="EMBL/GenBank/DDBJ databases">
        <title>A draft genome assembly of the solar-powered sea slug Elysia chlorotica.</title>
        <authorList>
            <person name="Cai H."/>
            <person name="Li Q."/>
            <person name="Fang X."/>
            <person name="Li J."/>
            <person name="Curtis N.E."/>
            <person name="Altenburger A."/>
            <person name="Shibata T."/>
            <person name="Feng M."/>
            <person name="Maeda T."/>
            <person name="Schwartz J.A."/>
            <person name="Shigenobu S."/>
            <person name="Lundholm N."/>
            <person name="Nishiyama T."/>
            <person name="Yang H."/>
            <person name="Hasebe M."/>
            <person name="Li S."/>
            <person name="Pierce S.K."/>
            <person name="Wang J."/>
        </authorList>
    </citation>
    <scope>NUCLEOTIDE SEQUENCE [LARGE SCALE GENOMIC DNA]</scope>
    <source>
        <strain evidence="3">EC2010</strain>
        <tissue evidence="3">Whole organism of an adult</tissue>
    </source>
</reference>
<feature type="signal peptide" evidence="2">
    <location>
        <begin position="1"/>
        <end position="20"/>
    </location>
</feature>
<sequence length="209" mass="22482">MTWLPVAVTLLCACAQYVIGIMPGGFHAMSMGGFGGLGGYAGYGAGLGGFAPTFEDEDERVLTCSNRELDSNNRILFAVAVTVREQPKRRLPPMTRFAFTRTEDSSDLNLRTPYSFGHGMGYGMGFGMGMGMGLGMGMSPGFGFGMGPFLATSFDDDDDDDDDDNGDDEDAGVMARIPMTRGSVSTLMIPTWNLNLERKFAHFAQQSNS</sequence>
<gene>
    <name evidence="3" type="ORF">EGW08_022046</name>
</gene>
<evidence type="ECO:0000313" key="3">
    <source>
        <dbReference type="EMBL" id="RUS70193.1"/>
    </source>
</evidence>
<evidence type="ECO:0000256" key="1">
    <source>
        <dbReference type="SAM" id="MobiDB-lite"/>
    </source>
</evidence>
<feature type="chain" id="PRO_5018772503" evidence="2">
    <location>
        <begin position="21"/>
        <end position="209"/>
    </location>
</feature>
<evidence type="ECO:0000256" key="2">
    <source>
        <dbReference type="SAM" id="SignalP"/>
    </source>
</evidence>
<feature type="compositionally biased region" description="Acidic residues" evidence="1">
    <location>
        <begin position="154"/>
        <end position="171"/>
    </location>
</feature>
<protein>
    <submittedName>
        <fullName evidence="3">Uncharacterized protein</fullName>
    </submittedName>
</protein>
<dbReference type="AlphaFoldDB" id="A0A3S0ZLK6"/>
<keyword evidence="2" id="KW-0732">Signal</keyword>
<feature type="region of interest" description="Disordered" evidence="1">
    <location>
        <begin position="153"/>
        <end position="175"/>
    </location>
</feature>
<name>A0A3S0ZLK6_ELYCH</name>
<organism evidence="3 4">
    <name type="scientific">Elysia chlorotica</name>
    <name type="common">Eastern emerald elysia</name>
    <name type="synonym">Sea slug</name>
    <dbReference type="NCBI Taxonomy" id="188477"/>
    <lineage>
        <taxon>Eukaryota</taxon>
        <taxon>Metazoa</taxon>
        <taxon>Spiralia</taxon>
        <taxon>Lophotrochozoa</taxon>
        <taxon>Mollusca</taxon>
        <taxon>Gastropoda</taxon>
        <taxon>Heterobranchia</taxon>
        <taxon>Euthyneura</taxon>
        <taxon>Panpulmonata</taxon>
        <taxon>Sacoglossa</taxon>
        <taxon>Placobranchoidea</taxon>
        <taxon>Plakobranchidae</taxon>
        <taxon>Elysia</taxon>
    </lineage>
</organism>
<evidence type="ECO:0000313" key="4">
    <source>
        <dbReference type="Proteomes" id="UP000271974"/>
    </source>
</evidence>
<dbReference type="Proteomes" id="UP000271974">
    <property type="component" value="Unassembled WGS sequence"/>
</dbReference>
<keyword evidence="4" id="KW-1185">Reference proteome</keyword>
<accession>A0A3S0ZLK6</accession>
<proteinExistence type="predicted"/>